<sequence length="91" mass="10210">MFVEEMNLKQWVANTLLSEAIVEVVGANLLVTQEEDNDFMSKIDCLSSILATGRENKHARNCSHAQKKQNQVFEGCWKKSVVEPSSISVLI</sequence>
<proteinExistence type="predicted"/>
<organism evidence="1 2">
    <name type="scientific">Malus domestica</name>
    <name type="common">Apple</name>
    <name type="synonym">Pyrus malus</name>
    <dbReference type="NCBI Taxonomy" id="3750"/>
    <lineage>
        <taxon>Eukaryota</taxon>
        <taxon>Viridiplantae</taxon>
        <taxon>Streptophyta</taxon>
        <taxon>Embryophyta</taxon>
        <taxon>Tracheophyta</taxon>
        <taxon>Spermatophyta</taxon>
        <taxon>Magnoliopsida</taxon>
        <taxon>eudicotyledons</taxon>
        <taxon>Gunneridae</taxon>
        <taxon>Pentapetalae</taxon>
        <taxon>rosids</taxon>
        <taxon>fabids</taxon>
        <taxon>Rosales</taxon>
        <taxon>Rosaceae</taxon>
        <taxon>Amygdaloideae</taxon>
        <taxon>Maleae</taxon>
        <taxon>Malus</taxon>
    </lineage>
</organism>
<name>A0A498KIN7_MALDO</name>
<dbReference type="Proteomes" id="UP000290289">
    <property type="component" value="Chromosome 2"/>
</dbReference>
<evidence type="ECO:0000313" key="1">
    <source>
        <dbReference type="EMBL" id="RXI05273.1"/>
    </source>
</evidence>
<evidence type="ECO:0000313" key="2">
    <source>
        <dbReference type="Proteomes" id="UP000290289"/>
    </source>
</evidence>
<dbReference type="AlphaFoldDB" id="A0A498KIN7"/>
<reference evidence="1 2" key="1">
    <citation type="submission" date="2018-10" db="EMBL/GenBank/DDBJ databases">
        <title>A high-quality apple genome assembly.</title>
        <authorList>
            <person name="Hu J."/>
        </authorList>
    </citation>
    <scope>NUCLEOTIDE SEQUENCE [LARGE SCALE GENOMIC DNA]</scope>
    <source>
        <strain evidence="2">cv. HFTH1</strain>
        <tissue evidence="1">Young leaf</tissue>
    </source>
</reference>
<accession>A0A498KIN7</accession>
<dbReference type="EMBL" id="RDQH01000328">
    <property type="protein sequence ID" value="RXI05273.1"/>
    <property type="molecule type" value="Genomic_DNA"/>
</dbReference>
<keyword evidence="2" id="KW-1185">Reference proteome</keyword>
<protein>
    <submittedName>
        <fullName evidence="1">Uncharacterized protein</fullName>
    </submittedName>
</protein>
<gene>
    <name evidence="1" type="ORF">DVH24_006530</name>
</gene>
<comment type="caution">
    <text evidence="1">The sequence shown here is derived from an EMBL/GenBank/DDBJ whole genome shotgun (WGS) entry which is preliminary data.</text>
</comment>